<dbReference type="GO" id="GO:0005886">
    <property type="term" value="C:plasma membrane"/>
    <property type="evidence" value="ECO:0007669"/>
    <property type="project" value="UniProtKB-SubCell"/>
</dbReference>
<evidence type="ECO:0000256" key="5">
    <source>
        <dbReference type="ARBA" id="ARBA00022989"/>
    </source>
</evidence>
<evidence type="ECO:0000313" key="10">
    <source>
        <dbReference type="Proteomes" id="UP000236520"/>
    </source>
</evidence>
<evidence type="ECO:0000256" key="3">
    <source>
        <dbReference type="ARBA" id="ARBA00022475"/>
    </source>
</evidence>
<sequence>MNTTIRRRVGVHTAVAAGGVIMLGPLVLMLAGTFLVGNPLNGDLTPHLTLDHVRDAWAALDWPRVYGTSVLVTGAIFLAQVVTSLPVAYALARWDFRGRRLTFKLVLICLVIPVQVTGIPIYFLLSGLGLLDGYLALILPSVGSGFCIYLFRQFILAIPVSLFDAARLDGVGPVAMLWRVVLPHVRPALVAAGVFSVVSHWNDLYWPSVVLTTDRAATVPYAVAGVSGPESTVPLNVQLAIAALAALPLLVCFLLIQRHLVRGLVLTADGE</sequence>
<dbReference type="EMBL" id="LJIW01000001">
    <property type="protein sequence ID" value="PNG94367.1"/>
    <property type="molecule type" value="Genomic_DNA"/>
</dbReference>
<keyword evidence="3" id="KW-1003">Cell membrane</keyword>
<feature type="transmembrane region" description="Helical" evidence="7">
    <location>
        <begin position="103"/>
        <end position="125"/>
    </location>
</feature>
<comment type="similarity">
    <text evidence="7">Belongs to the binding-protein-dependent transport system permease family.</text>
</comment>
<evidence type="ECO:0000259" key="8">
    <source>
        <dbReference type="PROSITE" id="PS50928"/>
    </source>
</evidence>
<feature type="transmembrane region" description="Helical" evidence="7">
    <location>
        <begin position="237"/>
        <end position="256"/>
    </location>
</feature>
<feature type="domain" description="ABC transmembrane type-1" evidence="8">
    <location>
        <begin position="66"/>
        <end position="256"/>
    </location>
</feature>
<keyword evidence="5 7" id="KW-1133">Transmembrane helix</keyword>
<comment type="caution">
    <text evidence="9">The sequence shown here is derived from an EMBL/GenBank/DDBJ whole genome shotgun (WGS) entry which is preliminary data.</text>
</comment>
<dbReference type="PANTHER" id="PTHR43744:SF12">
    <property type="entry name" value="ABC TRANSPORTER PERMEASE PROTEIN MG189-RELATED"/>
    <property type="match status" value="1"/>
</dbReference>
<protein>
    <recommendedName>
        <fullName evidence="8">ABC transmembrane type-1 domain-containing protein</fullName>
    </recommendedName>
</protein>
<evidence type="ECO:0000313" key="9">
    <source>
        <dbReference type="EMBL" id="PNG94367.1"/>
    </source>
</evidence>
<accession>A0A2J7Z262</accession>
<dbReference type="InterPro" id="IPR035906">
    <property type="entry name" value="MetI-like_sf"/>
</dbReference>
<feature type="transmembrane region" description="Helical" evidence="7">
    <location>
        <begin position="185"/>
        <end position="202"/>
    </location>
</feature>
<reference evidence="9 10" key="1">
    <citation type="submission" date="2015-09" db="EMBL/GenBank/DDBJ databases">
        <title>Genome sequence, genome mining and natural product profiling of a biocontrol bacterium Streptomyces malaysiensis F913.</title>
        <authorList>
            <person name="Xu Y."/>
            <person name="Wei J."/>
            <person name="Xie J."/>
            <person name="Li T."/>
            <person name="Zhou Z."/>
        </authorList>
    </citation>
    <scope>NUCLEOTIDE SEQUENCE [LARGE SCALE GENOMIC DNA]</scope>
    <source>
        <strain evidence="9 10">F913</strain>
    </source>
</reference>
<dbReference type="GO" id="GO:0055085">
    <property type="term" value="P:transmembrane transport"/>
    <property type="evidence" value="ECO:0007669"/>
    <property type="project" value="InterPro"/>
</dbReference>
<dbReference type="CDD" id="cd06261">
    <property type="entry name" value="TM_PBP2"/>
    <property type="match status" value="1"/>
</dbReference>
<gene>
    <name evidence="9" type="ORF">SMF913_10392</name>
</gene>
<evidence type="ECO:0000256" key="7">
    <source>
        <dbReference type="RuleBase" id="RU363032"/>
    </source>
</evidence>
<feature type="transmembrane region" description="Helical" evidence="7">
    <location>
        <begin position="70"/>
        <end position="91"/>
    </location>
</feature>
<evidence type="ECO:0000256" key="4">
    <source>
        <dbReference type="ARBA" id="ARBA00022692"/>
    </source>
</evidence>
<keyword evidence="2 7" id="KW-0813">Transport</keyword>
<comment type="subcellular location">
    <subcellularLocation>
        <location evidence="1 7">Cell membrane</location>
        <topology evidence="1 7">Multi-pass membrane protein</topology>
    </subcellularLocation>
</comment>
<dbReference type="PANTHER" id="PTHR43744">
    <property type="entry name" value="ABC TRANSPORTER PERMEASE PROTEIN MG189-RELATED-RELATED"/>
    <property type="match status" value="1"/>
</dbReference>
<organism evidence="9 10">
    <name type="scientific">Streptomyces malaysiensis</name>
    <dbReference type="NCBI Taxonomy" id="92644"/>
    <lineage>
        <taxon>Bacteria</taxon>
        <taxon>Bacillati</taxon>
        <taxon>Actinomycetota</taxon>
        <taxon>Actinomycetes</taxon>
        <taxon>Kitasatosporales</taxon>
        <taxon>Streptomycetaceae</taxon>
        <taxon>Streptomyces</taxon>
        <taxon>Streptomyces violaceusniger group</taxon>
    </lineage>
</organism>
<dbReference type="Gene3D" id="1.10.3720.10">
    <property type="entry name" value="MetI-like"/>
    <property type="match status" value="1"/>
</dbReference>
<dbReference type="SUPFAM" id="SSF161098">
    <property type="entry name" value="MetI-like"/>
    <property type="match status" value="1"/>
</dbReference>
<evidence type="ECO:0000256" key="1">
    <source>
        <dbReference type="ARBA" id="ARBA00004651"/>
    </source>
</evidence>
<dbReference type="AlphaFoldDB" id="A0A2J7Z262"/>
<evidence type="ECO:0000256" key="6">
    <source>
        <dbReference type="ARBA" id="ARBA00023136"/>
    </source>
</evidence>
<dbReference type="InterPro" id="IPR000515">
    <property type="entry name" value="MetI-like"/>
</dbReference>
<dbReference type="Proteomes" id="UP000236520">
    <property type="component" value="Unassembled WGS sequence"/>
</dbReference>
<feature type="transmembrane region" description="Helical" evidence="7">
    <location>
        <begin position="12"/>
        <end position="36"/>
    </location>
</feature>
<keyword evidence="4 7" id="KW-0812">Transmembrane</keyword>
<dbReference type="PROSITE" id="PS50928">
    <property type="entry name" value="ABC_TM1"/>
    <property type="match status" value="1"/>
</dbReference>
<dbReference type="RefSeq" id="WP_102933174.1">
    <property type="nucleotide sequence ID" value="NZ_LJIW01000001.1"/>
</dbReference>
<keyword evidence="10" id="KW-1185">Reference proteome</keyword>
<feature type="transmembrane region" description="Helical" evidence="7">
    <location>
        <begin position="131"/>
        <end position="151"/>
    </location>
</feature>
<name>A0A2J7Z262_STRMQ</name>
<evidence type="ECO:0000256" key="2">
    <source>
        <dbReference type="ARBA" id="ARBA00022448"/>
    </source>
</evidence>
<dbReference type="Pfam" id="PF00528">
    <property type="entry name" value="BPD_transp_1"/>
    <property type="match status" value="1"/>
</dbReference>
<keyword evidence="6 7" id="KW-0472">Membrane</keyword>
<proteinExistence type="inferred from homology"/>